<evidence type="ECO:0000313" key="2">
    <source>
        <dbReference type="EMBL" id="CAH0559194.1"/>
    </source>
</evidence>
<dbReference type="EMBL" id="OV121137">
    <property type="protein sequence ID" value="CAH0559194.1"/>
    <property type="molecule type" value="Genomic_DNA"/>
</dbReference>
<sequence length="166" mass="19263">MIKKINLFKKKDSDNEFLSVLREKKLKDNPNNINEKDLIECGPSSGGKNDCEIDENSSSDKENSDNNFTSLGVDTFVLIKIPIQNSSNYKYYAAKIIHRNNDDGEASPYYTVRFLRKKGEKDTYFYFPAVPDESVVEKFDILQILKPVPMRRERYKFSNMPKKSVE</sequence>
<feature type="compositionally biased region" description="Basic and acidic residues" evidence="1">
    <location>
        <begin position="29"/>
        <end position="39"/>
    </location>
</feature>
<accession>A0A9P0BAF1</accession>
<evidence type="ECO:0000313" key="3">
    <source>
        <dbReference type="Proteomes" id="UP001154078"/>
    </source>
</evidence>
<proteinExistence type="predicted"/>
<reference evidence="2" key="1">
    <citation type="submission" date="2021-12" db="EMBL/GenBank/DDBJ databases">
        <authorList>
            <person name="King R."/>
        </authorList>
    </citation>
    <scope>NUCLEOTIDE SEQUENCE</scope>
</reference>
<dbReference type="Proteomes" id="UP001154078">
    <property type="component" value="Chromosome 6"/>
</dbReference>
<keyword evidence="3" id="KW-1185">Reference proteome</keyword>
<name>A0A9P0BAF1_BRAAE</name>
<gene>
    <name evidence="2" type="ORF">MELIAE_LOCUS9331</name>
</gene>
<organism evidence="2 3">
    <name type="scientific">Brassicogethes aeneus</name>
    <name type="common">Rape pollen beetle</name>
    <name type="synonym">Meligethes aeneus</name>
    <dbReference type="NCBI Taxonomy" id="1431903"/>
    <lineage>
        <taxon>Eukaryota</taxon>
        <taxon>Metazoa</taxon>
        <taxon>Ecdysozoa</taxon>
        <taxon>Arthropoda</taxon>
        <taxon>Hexapoda</taxon>
        <taxon>Insecta</taxon>
        <taxon>Pterygota</taxon>
        <taxon>Neoptera</taxon>
        <taxon>Endopterygota</taxon>
        <taxon>Coleoptera</taxon>
        <taxon>Polyphaga</taxon>
        <taxon>Cucujiformia</taxon>
        <taxon>Nitidulidae</taxon>
        <taxon>Meligethinae</taxon>
        <taxon>Brassicogethes</taxon>
    </lineage>
</organism>
<feature type="region of interest" description="Disordered" evidence="1">
    <location>
        <begin position="29"/>
        <end position="67"/>
    </location>
</feature>
<protein>
    <submittedName>
        <fullName evidence="2">Uncharacterized protein</fullName>
    </submittedName>
</protein>
<dbReference type="OrthoDB" id="6810629at2759"/>
<dbReference type="AlphaFoldDB" id="A0A9P0BAF1"/>
<evidence type="ECO:0000256" key="1">
    <source>
        <dbReference type="SAM" id="MobiDB-lite"/>
    </source>
</evidence>